<evidence type="ECO:0000256" key="1">
    <source>
        <dbReference type="SAM" id="MobiDB-lite"/>
    </source>
</evidence>
<evidence type="ECO:0000313" key="2">
    <source>
        <dbReference type="EMBL" id="WAS95906.1"/>
    </source>
</evidence>
<dbReference type="RefSeq" id="WP_269038249.1">
    <property type="nucleotide sequence ID" value="NZ_CP114040.1"/>
</dbReference>
<accession>A0ABY7H9F8</accession>
<feature type="compositionally biased region" description="Basic and acidic residues" evidence="1">
    <location>
        <begin position="183"/>
        <end position="214"/>
    </location>
</feature>
<gene>
    <name evidence="2" type="ORF">O0S08_07055</name>
</gene>
<organism evidence="2 3">
    <name type="scientific">Nannocystis punicea</name>
    <dbReference type="NCBI Taxonomy" id="2995304"/>
    <lineage>
        <taxon>Bacteria</taxon>
        <taxon>Pseudomonadati</taxon>
        <taxon>Myxococcota</taxon>
        <taxon>Polyangia</taxon>
        <taxon>Nannocystales</taxon>
        <taxon>Nannocystaceae</taxon>
        <taxon>Nannocystis</taxon>
    </lineage>
</organism>
<keyword evidence="3" id="KW-1185">Reference proteome</keyword>
<protein>
    <submittedName>
        <fullName evidence="2">Uncharacterized protein</fullName>
    </submittedName>
</protein>
<dbReference type="Proteomes" id="UP001164459">
    <property type="component" value="Chromosome"/>
</dbReference>
<feature type="compositionally biased region" description="Basic and acidic residues" evidence="1">
    <location>
        <begin position="17"/>
        <end position="26"/>
    </location>
</feature>
<evidence type="ECO:0000313" key="3">
    <source>
        <dbReference type="Proteomes" id="UP001164459"/>
    </source>
</evidence>
<proteinExistence type="predicted"/>
<name>A0ABY7H9F8_9BACT</name>
<feature type="region of interest" description="Disordered" evidence="1">
    <location>
        <begin position="178"/>
        <end position="214"/>
    </location>
</feature>
<feature type="region of interest" description="Disordered" evidence="1">
    <location>
        <begin position="1"/>
        <end position="26"/>
    </location>
</feature>
<reference evidence="2" key="1">
    <citation type="submission" date="2022-11" db="EMBL/GenBank/DDBJ databases">
        <title>Minimal conservation of predation-associated metabolite biosynthetic gene clusters underscores biosynthetic potential of Myxococcota including descriptions for ten novel species: Archangium lansinium sp. nov., Myxococcus landrumus sp. nov., Nannocystis bai.</title>
        <authorList>
            <person name="Ahearne A."/>
            <person name="Stevens C."/>
            <person name="Dowd S."/>
        </authorList>
    </citation>
    <scope>NUCLEOTIDE SEQUENCE</scope>
    <source>
        <strain evidence="2">Fl3</strain>
    </source>
</reference>
<feature type="region of interest" description="Disordered" evidence="1">
    <location>
        <begin position="38"/>
        <end position="59"/>
    </location>
</feature>
<feature type="compositionally biased region" description="Basic and acidic residues" evidence="1">
    <location>
        <begin position="38"/>
        <end position="56"/>
    </location>
</feature>
<dbReference type="EMBL" id="CP114040">
    <property type="protein sequence ID" value="WAS95906.1"/>
    <property type="molecule type" value="Genomic_DNA"/>
</dbReference>
<sequence>MVQGLSPATIASSRARSAGEREGLDDLRHVEVERLDRLREPQSRRPRARDLVRDGEESQVALDPQALAREVTDAIRVGVLGVRADAVQPGRVTGGVGEDVAAVDDEEPGRARLAGESVERERVRPAREVLDQGHVGRRRGAAGAGLRCSAGGDGRTRMADLFVGRVRADGREEILSGGAAQRGVEHDHEVVEHREGGAHVLDRELDGDDLRRRA</sequence>